<keyword evidence="3" id="KW-0254">Endocytosis</keyword>
<evidence type="ECO:0000256" key="4">
    <source>
        <dbReference type="ARBA" id="ARBA00022927"/>
    </source>
</evidence>
<dbReference type="InterPro" id="IPR011993">
    <property type="entry name" value="PH-like_dom_sf"/>
</dbReference>
<reference evidence="7" key="1">
    <citation type="submission" date="2023-01" db="EMBL/GenBank/DDBJ databases">
        <title>Genome assembly of the deep-sea coral Lophelia pertusa.</title>
        <authorList>
            <person name="Herrera S."/>
            <person name="Cordes E."/>
        </authorList>
    </citation>
    <scope>NUCLEOTIDE SEQUENCE</scope>
    <source>
        <strain evidence="7">USNM1676648</strain>
        <tissue evidence="7">Polyp</tissue>
    </source>
</reference>
<evidence type="ECO:0000313" key="7">
    <source>
        <dbReference type="EMBL" id="KAJ7394762.1"/>
    </source>
</evidence>
<feature type="domain" description="NECAP PHear" evidence="6">
    <location>
        <begin position="4"/>
        <end position="161"/>
    </location>
</feature>
<feature type="compositionally biased region" description="Low complexity" evidence="5">
    <location>
        <begin position="229"/>
        <end position="244"/>
    </location>
</feature>
<sequence>MEDYESVLCVKNECFIYKIPPRTSNRGYRAADWKLDQPDWTGRLRVCAKGKECYIKIEDKTNGELFAKCPVDDYPGMSVEGVLDSSRYFVLKIEDDSGRHAFIGMGFQDRGDSFDFNVALQDHFKWIKQSEKLAAEAEQPDLSPKLDLSFKEGQTIHINLGNREPGASATSRPKPAGGGLGAFPPPPGGMAPKLAPPPGGAGASPAAGKRAIHHPQPQVPFPDMGDFASTSTVQQQSQQQKTTSEWGDFTAASESSDSSWVQF</sequence>
<evidence type="ECO:0000256" key="2">
    <source>
        <dbReference type="ARBA" id="ARBA00022448"/>
    </source>
</evidence>
<dbReference type="CDD" id="cd13228">
    <property type="entry name" value="PHear_NECAP"/>
    <property type="match status" value="1"/>
</dbReference>
<evidence type="ECO:0000256" key="5">
    <source>
        <dbReference type="SAM" id="MobiDB-lite"/>
    </source>
</evidence>
<keyword evidence="4" id="KW-0653">Protein transport</keyword>
<evidence type="ECO:0000313" key="8">
    <source>
        <dbReference type="Proteomes" id="UP001163046"/>
    </source>
</evidence>
<dbReference type="PANTHER" id="PTHR12847">
    <property type="entry name" value="ATP-BINDING CASSETTE ABC TRANSPORTER-RELATED"/>
    <property type="match status" value="1"/>
</dbReference>
<dbReference type="InterPro" id="IPR012466">
    <property type="entry name" value="NECAP_PHear"/>
</dbReference>
<dbReference type="FunFam" id="2.30.29.30:FF:000064">
    <property type="entry name" value="Adaptin ear-binding coat-associated protein 1"/>
    <property type="match status" value="1"/>
</dbReference>
<name>A0A9X0A7I7_9CNID</name>
<dbReference type="Pfam" id="PF07933">
    <property type="entry name" value="DUF1681"/>
    <property type="match status" value="1"/>
</dbReference>
<keyword evidence="2" id="KW-0813">Transport</keyword>
<evidence type="ECO:0000259" key="6">
    <source>
        <dbReference type="Pfam" id="PF07933"/>
    </source>
</evidence>
<protein>
    <submittedName>
        <fullName evidence="7">Adaptin ear-binding coat-associated protein 1</fullName>
    </submittedName>
</protein>
<feature type="compositionally biased region" description="Polar residues" evidence="5">
    <location>
        <begin position="252"/>
        <end position="263"/>
    </location>
</feature>
<gene>
    <name evidence="7" type="primary">NECAP1</name>
    <name evidence="7" type="ORF">OS493_000596</name>
</gene>
<evidence type="ECO:0000256" key="1">
    <source>
        <dbReference type="ARBA" id="ARBA00007736"/>
    </source>
</evidence>
<dbReference type="GO" id="GO:0030125">
    <property type="term" value="C:clathrin vesicle coat"/>
    <property type="evidence" value="ECO:0007669"/>
    <property type="project" value="TreeGrafter"/>
</dbReference>
<dbReference type="AlphaFoldDB" id="A0A9X0A7I7"/>
<dbReference type="Proteomes" id="UP001163046">
    <property type="component" value="Unassembled WGS sequence"/>
</dbReference>
<comment type="similarity">
    <text evidence="1">Belongs to the NECAP family.</text>
</comment>
<accession>A0A9X0A7I7</accession>
<feature type="region of interest" description="Disordered" evidence="5">
    <location>
        <begin position="159"/>
        <end position="263"/>
    </location>
</feature>
<keyword evidence="8" id="KW-1185">Reference proteome</keyword>
<evidence type="ECO:0000256" key="3">
    <source>
        <dbReference type="ARBA" id="ARBA00022583"/>
    </source>
</evidence>
<dbReference type="PANTHER" id="PTHR12847:SF9">
    <property type="entry name" value="NECAP-LIKE PROTEIN CG9132"/>
    <property type="match status" value="1"/>
</dbReference>
<organism evidence="7 8">
    <name type="scientific">Desmophyllum pertusum</name>
    <dbReference type="NCBI Taxonomy" id="174260"/>
    <lineage>
        <taxon>Eukaryota</taxon>
        <taxon>Metazoa</taxon>
        <taxon>Cnidaria</taxon>
        <taxon>Anthozoa</taxon>
        <taxon>Hexacorallia</taxon>
        <taxon>Scleractinia</taxon>
        <taxon>Caryophylliina</taxon>
        <taxon>Caryophylliidae</taxon>
        <taxon>Desmophyllum</taxon>
    </lineage>
</organism>
<proteinExistence type="inferred from homology"/>
<feature type="compositionally biased region" description="Pro residues" evidence="5">
    <location>
        <begin position="183"/>
        <end position="199"/>
    </location>
</feature>
<dbReference type="GO" id="GO:0006897">
    <property type="term" value="P:endocytosis"/>
    <property type="evidence" value="ECO:0007669"/>
    <property type="project" value="UniProtKB-KW"/>
</dbReference>
<dbReference type="GO" id="GO:0015031">
    <property type="term" value="P:protein transport"/>
    <property type="evidence" value="ECO:0007669"/>
    <property type="project" value="UniProtKB-KW"/>
</dbReference>
<dbReference type="EMBL" id="MU825396">
    <property type="protein sequence ID" value="KAJ7394762.1"/>
    <property type="molecule type" value="Genomic_DNA"/>
</dbReference>
<dbReference type="Gene3D" id="2.30.29.30">
    <property type="entry name" value="Pleckstrin-homology domain (PH domain)/Phosphotyrosine-binding domain (PTB)"/>
    <property type="match status" value="1"/>
</dbReference>
<comment type="caution">
    <text evidence="7">The sequence shown here is derived from an EMBL/GenBank/DDBJ whole genome shotgun (WGS) entry which is preliminary data.</text>
</comment>
<dbReference type="SUPFAM" id="SSF50729">
    <property type="entry name" value="PH domain-like"/>
    <property type="match status" value="1"/>
</dbReference>
<dbReference type="OrthoDB" id="10265489at2759"/>